<dbReference type="SUPFAM" id="SSF49313">
    <property type="entry name" value="Cadherin-like"/>
    <property type="match status" value="3"/>
</dbReference>
<feature type="domain" description="Dystroglycan-type cadherin-like" evidence="3">
    <location>
        <begin position="145"/>
        <end position="252"/>
    </location>
</feature>
<feature type="signal peptide" evidence="2">
    <location>
        <begin position="1"/>
        <end position="17"/>
    </location>
</feature>
<gene>
    <name evidence="4" type="ORF">OBBRIDRAFT_818795</name>
</gene>
<feature type="compositionally biased region" description="Low complexity" evidence="1">
    <location>
        <begin position="840"/>
        <end position="858"/>
    </location>
</feature>
<organism evidence="4 5">
    <name type="scientific">Obba rivulosa</name>
    <dbReference type="NCBI Taxonomy" id="1052685"/>
    <lineage>
        <taxon>Eukaryota</taxon>
        <taxon>Fungi</taxon>
        <taxon>Dikarya</taxon>
        <taxon>Basidiomycota</taxon>
        <taxon>Agaricomycotina</taxon>
        <taxon>Agaricomycetes</taxon>
        <taxon>Polyporales</taxon>
        <taxon>Gelatoporiaceae</taxon>
        <taxon>Obba</taxon>
    </lineage>
</organism>
<keyword evidence="5" id="KW-1185">Reference proteome</keyword>
<feature type="chain" id="PRO_5034614791" description="Dystroglycan-type cadherin-like domain-containing protein" evidence="2">
    <location>
        <begin position="18"/>
        <end position="1012"/>
    </location>
</feature>
<accession>A0A8E2B377</accession>
<dbReference type="GO" id="GO:0005509">
    <property type="term" value="F:calcium ion binding"/>
    <property type="evidence" value="ECO:0007669"/>
    <property type="project" value="InterPro"/>
</dbReference>
<feature type="domain" description="Dystroglycan-type cadherin-like" evidence="3">
    <location>
        <begin position="20"/>
        <end position="118"/>
    </location>
</feature>
<reference evidence="4 5" key="1">
    <citation type="submission" date="2016-07" db="EMBL/GenBank/DDBJ databases">
        <title>Draft genome of the white-rot fungus Obba rivulosa 3A-2.</title>
        <authorList>
            <consortium name="DOE Joint Genome Institute"/>
            <person name="Miettinen O."/>
            <person name="Riley R."/>
            <person name="Acob R."/>
            <person name="Barry K."/>
            <person name="Cullen D."/>
            <person name="De Vries R."/>
            <person name="Hainaut M."/>
            <person name="Hatakka A."/>
            <person name="Henrissat B."/>
            <person name="Hilden K."/>
            <person name="Kuo R."/>
            <person name="Labutti K."/>
            <person name="Lipzen A."/>
            <person name="Makela M.R."/>
            <person name="Sandor L."/>
            <person name="Spatafora J.W."/>
            <person name="Grigoriev I.V."/>
            <person name="Hibbett D.S."/>
        </authorList>
    </citation>
    <scope>NUCLEOTIDE SEQUENCE [LARGE SCALE GENOMIC DNA]</scope>
    <source>
        <strain evidence="4 5">3A-2</strain>
    </source>
</reference>
<protein>
    <recommendedName>
        <fullName evidence="3">Dystroglycan-type cadherin-like domain-containing protein</fullName>
    </recommendedName>
</protein>
<sequence length="1012" mass="106429">MLVTLFTFLAAAASACASSVSVNFPLDQQLPLVARTNVLYSWTFSQATFASSNNASLLYTLDGPSWLTLDGPTRTLLGSPTSDDEGEPSVTIMAKDPNSDASSSSRMKLYVTSDPPPMLNISVTQQFRQHNPSLSSVFLLSTGSALDQPNPSLRVPPKWSFSIGFEYNTFVLGEGDDGDGDVYYGALLTNGSSLPPWVRFDPDAITFDGVTPQIYNGVPQTLSVALHASDRAGFSAASVPFDIVVTAHELSLSEPSLPTINVTVDTPFNISLTSPADFSGVLVDDEPVQPSDIAGLAIDTSQYRDWLSYDSNSRTLSGTPPSELDGHQTVLLPVTLTSVVNQSLQTNVSLAVVPSYFTTATLQPVLASPGKFFQYDLTQYFSNKTALGNQDEISVSAAFDPDDTSTYLTFNTTSAVLSGWVPVKVNNTHVTVTFTAYSHFTHSTSHTSLPMSLSVSDFTKGSSTSSGLSAAARAKMLLGLKIAFGIVSGLVVLGMSLAAFRRWARLPDTALDGEAGQRAWTADEMKWYGIGADGDVVDEKYSGPALEEGYGWADRAATVRKEKEVDARSPETQVESKYGALGLQHVLTRTPSASNTDTPASPGVMRKAEFLSALRATARKVSDKYRTVSDKYRRGASAPRRPPIGKPVLIMASDQRVSGFISGAGARAATSAAASELPFPNGPLPPLPPTKTRIEVLPFEDAPVAIGQYTPSALASIVDSPSSSTGSRSIPRRRADFAPPRPRSLKTPPQAHLQDTHAYAERPASVESAASAADSLGSSASAREAVVQTATRATSVRSARSTLSVGAAEQLEPGVRPRLVPFTSASRVPVPKVPSGLGAGAASEGGKAGDGKAAASPGAGAGRTRVQSQSAKVFRNQDRDAGDGDGAGSGEDLRESIEYRGSVDAVPPVPRMLARTGEQFRFRVSVSPSARGAPAGAGSPKNTAALEARLVSGGALPRYMKVDLDAAGSGRRVVELWGTPGARDVGEVNVGIYECEGGVCVGRAVVEVVTRS</sequence>
<feature type="region of interest" description="Disordered" evidence="1">
    <location>
        <begin position="716"/>
        <end position="772"/>
    </location>
</feature>
<name>A0A8E2B377_9APHY</name>
<dbReference type="GO" id="GO:0016020">
    <property type="term" value="C:membrane"/>
    <property type="evidence" value="ECO:0007669"/>
    <property type="project" value="InterPro"/>
</dbReference>
<dbReference type="InterPro" id="IPR013783">
    <property type="entry name" value="Ig-like_fold"/>
</dbReference>
<evidence type="ECO:0000313" key="5">
    <source>
        <dbReference type="Proteomes" id="UP000250043"/>
    </source>
</evidence>
<dbReference type="OrthoDB" id="414243at2759"/>
<dbReference type="InterPro" id="IPR006644">
    <property type="entry name" value="Cadg"/>
</dbReference>
<dbReference type="AlphaFoldDB" id="A0A8E2B377"/>
<dbReference type="InterPro" id="IPR015919">
    <property type="entry name" value="Cadherin-like_sf"/>
</dbReference>
<keyword evidence="2" id="KW-0732">Signal</keyword>
<dbReference type="Pfam" id="PF05345">
    <property type="entry name" value="He_PIG"/>
    <property type="match status" value="1"/>
</dbReference>
<feature type="compositionally biased region" description="Low complexity" evidence="1">
    <location>
        <begin position="720"/>
        <end position="729"/>
    </location>
</feature>
<evidence type="ECO:0000256" key="2">
    <source>
        <dbReference type="SAM" id="SignalP"/>
    </source>
</evidence>
<evidence type="ECO:0000259" key="3">
    <source>
        <dbReference type="SMART" id="SM00736"/>
    </source>
</evidence>
<dbReference type="Proteomes" id="UP000250043">
    <property type="component" value="Unassembled WGS sequence"/>
</dbReference>
<evidence type="ECO:0000256" key="1">
    <source>
        <dbReference type="SAM" id="MobiDB-lite"/>
    </source>
</evidence>
<dbReference type="SMART" id="SM00736">
    <property type="entry name" value="CADG"/>
    <property type="match status" value="2"/>
</dbReference>
<proteinExistence type="predicted"/>
<dbReference type="EMBL" id="KV722386">
    <property type="protein sequence ID" value="OCH91402.1"/>
    <property type="molecule type" value="Genomic_DNA"/>
</dbReference>
<evidence type="ECO:0000313" key="4">
    <source>
        <dbReference type="EMBL" id="OCH91402.1"/>
    </source>
</evidence>
<feature type="region of interest" description="Disordered" evidence="1">
    <location>
        <begin position="826"/>
        <end position="892"/>
    </location>
</feature>
<dbReference type="Gene3D" id="2.60.40.10">
    <property type="entry name" value="Immunoglobulins"/>
    <property type="match status" value="3"/>
</dbReference>